<dbReference type="Proteomes" id="UP000663879">
    <property type="component" value="Unassembled WGS sequence"/>
</dbReference>
<dbReference type="SUPFAM" id="SSF50978">
    <property type="entry name" value="WD40 repeat-like"/>
    <property type="match status" value="1"/>
</dbReference>
<dbReference type="AlphaFoldDB" id="A0A814LSY1"/>
<keyword evidence="2" id="KW-1185">Reference proteome</keyword>
<protein>
    <submittedName>
        <fullName evidence="1">Uncharacterized protein</fullName>
    </submittedName>
</protein>
<name>A0A814LSY1_9BILA</name>
<dbReference type="PANTHER" id="PTHR45589">
    <property type="entry name" value="WD REPEAT DOMAIN 62, ISOFORM G"/>
    <property type="match status" value="1"/>
</dbReference>
<gene>
    <name evidence="1" type="ORF">OXX778_LOCUS19672</name>
</gene>
<sequence>YSSLQTIDDHSSSIAALRFCFNSLEKQLFLISYGNDKSIMFQTLSSEPCQFTRTSYAFEKQTFHDLNIDNTNSSINIISQDRMIRTYSIKRLRQIIGFLNEDGQLLKMDTDRNGNLLAGSCTDILSNNPCRRSIQQNNAHSLVVVKNGLETIFDNDESLPTWARNKLSNLTNTSNPSQMTTVITSIEQKTTTRRSRAVRV</sequence>
<dbReference type="EMBL" id="CAJNOC010006084">
    <property type="protein sequence ID" value="CAF1069890.1"/>
    <property type="molecule type" value="Genomic_DNA"/>
</dbReference>
<dbReference type="Gene3D" id="2.130.10.10">
    <property type="entry name" value="YVTN repeat-like/Quinoprotein amine dehydrogenase"/>
    <property type="match status" value="1"/>
</dbReference>
<accession>A0A814LSY1</accession>
<evidence type="ECO:0000313" key="2">
    <source>
        <dbReference type="Proteomes" id="UP000663879"/>
    </source>
</evidence>
<feature type="non-terminal residue" evidence="1">
    <location>
        <position position="1"/>
    </location>
</feature>
<proteinExistence type="predicted"/>
<comment type="caution">
    <text evidence="1">The sequence shown here is derived from an EMBL/GenBank/DDBJ whole genome shotgun (WGS) entry which is preliminary data.</text>
</comment>
<dbReference type="InterPro" id="IPR052779">
    <property type="entry name" value="WDR62"/>
</dbReference>
<reference evidence="1" key="1">
    <citation type="submission" date="2021-02" db="EMBL/GenBank/DDBJ databases">
        <authorList>
            <person name="Nowell W R."/>
        </authorList>
    </citation>
    <scope>NUCLEOTIDE SEQUENCE</scope>
    <source>
        <strain evidence="1">Ploen Becks lab</strain>
    </source>
</reference>
<evidence type="ECO:0000313" key="1">
    <source>
        <dbReference type="EMBL" id="CAF1069890.1"/>
    </source>
</evidence>
<dbReference type="PANTHER" id="PTHR45589:SF1">
    <property type="entry name" value="WD REPEAT DOMAIN 62, ISOFORM G"/>
    <property type="match status" value="1"/>
</dbReference>
<dbReference type="InterPro" id="IPR036322">
    <property type="entry name" value="WD40_repeat_dom_sf"/>
</dbReference>
<dbReference type="OrthoDB" id="6154712at2759"/>
<dbReference type="InterPro" id="IPR015943">
    <property type="entry name" value="WD40/YVTN_repeat-like_dom_sf"/>
</dbReference>
<organism evidence="1 2">
    <name type="scientific">Brachionus calyciflorus</name>
    <dbReference type="NCBI Taxonomy" id="104777"/>
    <lineage>
        <taxon>Eukaryota</taxon>
        <taxon>Metazoa</taxon>
        <taxon>Spiralia</taxon>
        <taxon>Gnathifera</taxon>
        <taxon>Rotifera</taxon>
        <taxon>Eurotatoria</taxon>
        <taxon>Monogononta</taxon>
        <taxon>Pseudotrocha</taxon>
        <taxon>Ploima</taxon>
        <taxon>Brachionidae</taxon>
        <taxon>Brachionus</taxon>
    </lineage>
</organism>